<dbReference type="Pfam" id="PF05170">
    <property type="entry name" value="AsmA"/>
    <property type="match status" value="2"/>
</dbReference>
<dbReference type="PANTHER" id="PTHR30441:SF4">
    <property type="entry name" value="PROTEIN ASMA"/>
    <property type="match status" value="1"/>
</dbReference>
<sequence length="636" mass="68234">MKLAIKLVAALVLLIGALVLLVPQFLSSEKIWAEVSSQVEQQTGRRIQVEGTPELSLFPALGLQLKGLKFANQPGSKVSQMLTAEQLTLRLAWSSLWSGTVRIDEFVLEKPELYLEKNSKGQANWQLLAGDKQPAAAAAGSAPSSAAALPDLQLGDIRIVDGKLSYQDAQTGSAQQLDNLQLSIEIASLKSPLRLQGEADYRGKTQKLDLSVDHLAALLAKEPISLQLELDNDLLALKLDANYQTNLQGKLELEAGSLRELLAWFDVQTQASPEVMNKLELKSTVLLTDNDLQLTGLSMALDQLKLTGEQRVQFLQPVKVSGQLALNTLDLNPYLGLHPQQESTAAAAATQDWDLTPLDLSALTQLNLDQQLKLAGLVFQQIKLGPSEMKLVLNNGKARFDLAKLDAYQGKGSAWLELNAASKPYQMASQFNLTGVAAQPLLTDAAGFDKLLGTGQISGQLASSGLHQKALVEALNGTVSFRFADGAIRGANIAAIVRSAGQALQGNLQAVNLDKDFSESEKTDFSELSASMQFAAGIGQSSDLHLASPLLRLTGNGSLDLPKRQVDYLLSPRLVASIEGQGATEAGKGLTIPVRVKGPWTAIKIRPDISQTAKDKAKQKIEDKVKDKLKGLLGGG</sequence>
<evidence type="ECO:0000313" key="3">
    <source>
        <dbReference type="Proteomes" id="UP001595962"/>
    </source>
</evidence>
<dbReference type="RefSeq" id="WP_377332842.1">
    <property type="nucleotide sequence ID" value="NZ_JBHSGB010000006.1"/>
</dbReference>
<feature type="domain" description="AsmA" evidence="1">
    <location>
        <begin position="3"/>
        <end position="185"/>
    </location>
</feature>
<accession>A0ABV9JKH8</accession>
<organism evidence="2 3">
    <name type="scientific">Rheinheimera marina</name>
    <dbReference type="NCBI Taxonomy" id="1774958"/>
    <lineage>
        <taxon>Bacteria</taxon>
        <taxon>Pseudomonadati</taxon>
        <taxon>Pseudomonadota</taxon>
        <taxon>Gammaproteobacteria</taxon>
        <taxon>Chromatiales</taxon>
        <taxon>Chromatiaceae</taxon>
        <taxon>Rheinheimera</taxon>
    </lineage>
</organism>
<dbReference type="Proteomes" id="UP001595962">
    <property type="component" value="Unassembled WGS sequence"/>
</dbReference>
<dbReference type="InterPro" id="IPR052894">
    <property type="entry name" value="AsmA-related"/>
</dbReference>
<comment type="caution">
    <text evidence="2">The sequence shown here is derived from an EMBL/GenBank/DDBJ whole genome shotgun (WGS) entry which is preliminary data.</text>
</comment>
<evidence type="ECO:0000313" key="2">
    <source>
        <dbReference type="EMBL" id="MFC4654761.1"/>
    </source>
</evidence>
<keyword evidence="3" id="KW-1185">Reference proteome</keyword>
<gene>
    <name evidence="2" type="ORF">ACFO3I_07010</name>
</gene>
<reference evidence="3" key="1">
    <citation type="journal article" date="2019" name="Int. J. Syst. Evol. Microbiol.">
        <title>The Global Catalogue of Microorganisms (GCM) 10K type strain sequencing project: providing services to taxonomists for standard genome sequencing and annotation.</title>
        <authorList>
            <consortium name="The Broad Institute Genomics Platform"/>
            <consortium name="The Broad Institute Genome Sequencing Center for Infectious Disease"/>
            <person name="Wu L."/>
            <person name="Ma J."/>
        </authorList>
    </citation>
    <scope>NUCLEOTIDE SEQUENCE [LARGE SCALE GENOMIC DNA]</scope>
    <source>
        <strain evidence="3">DT28</strain>
    </source>
</reference>
<dbReference type="EMBL" id="JBHSGB010000006">
    <property type="protein sequence ID" value="MFC4654761.1"/>
    <property type="molecule type" value="Genomic_DNA"/>
</dbReference>
<dbReference type="PANTHER" id="PTHR30441">
    <property type="entry name" value="DUF748 DOMAIN-CONTAINING PROTEIN"/>
    <property type="match status" value="1"/>
</dbReference>
<proteinExistence type="predicted"/>
<name>A0ABV9JKH8_9GAMM</name>
<dbReference type="InterPro" id="IPR007844">
    <property type="entry name" value="AsmA"/>
</dbReference>
<evidence type="ECO:0000259" key="1">
    <source>
        <dbReference type="Pfam" id="PF05170"/>
    </source>
</evidence>
<protein>
    <submittedName>
        <fullName evidence="2">AsmA family protein</fullName>
    </submittedName>
</protein>
<feature type="domain" description="AsmA" evidence="1">
    <location>
        <begin position="231"/>
        <end position="543"/>
    </location>
</feature>